<dbReference type="GO" id="GO:0016740">
    <property type="term" value="F:transferase activity"/>
    <property type="evidence" value="ECO:0007669"/>
    <property type="project" value="UniProtKB-KW"/>
</dbReference>
<evidence type="ECO:0000256" key="2">
    <source>
        <dbReference type="ARBA" id="ARBA00010666"/>
    </source>
</evidence>
<dbReference type="HOGENOM" id="CLU_008003_0_1_1"/>
<feature type="transmembrane region" description="Helical" evidence="8">
    <location>
        <begin position="753"/>
        <end position="774"/>
    </location>
</feature>
<evidence type="ECO:0000256" key="4">
    <source>
        <dbReference type="ARBA" id="ARBA00022692"/>
    </source>
</evidence>
<name>W3X3C5_PESFW</name>
<dbReference type="OrthoDB" id="1932925at2759"/>
<evidence type="ECO:0000313" key="11">
    <source>
        <dbReference type="Proteomes" id="UP000030651"/>
    </source>
</evidence>
<feature type="transmembrane region" description="Helical" evidence="8">
    <location>
        <begin position="723"/>
        <end position="741"/>
    </location>
</feature>
<comment type="subcellular location">
    <subcellularLocation>
        <location evidence="1">Membrane</location>
        <topology evidence="1">Multi-pass membrane protein</topology>
    </subcellularLocation>
</comment>
<dbReference type="PANTHER" id="PTHR13533:SF1">
    <property type="entry name" value="N-ACETYLNEURAMINATE 9-O-ACETYLTRANSFERASE"/>
    <property type="match status" value="1"/>
</dbReference>
<feature type="transmembrane region" description="Helical" evidence="8">
    <location>
        <begin position="555"/>
        <end position="574"/>
    </location>
</feature>
<dbReference type="Proteomes" id="UP000030651">
    <property type="component" value="Unassembled WGS sequence"/>
</dbReference>
<dbReference type="GO" id="GO:0016020">
    <property type="term" value="C:membrane"/>
    <property type="evidence" value="ECO:0007669"/>
    <property type="project" value="UniProtKB-SubCell"/>
</dbReference>
<gene>
    <name evidence="10" type="ORF">PFICI_08038</name>
</gene>
<evidence type="ECO:0000256" key="6">
    <source>
        <dbReference type="ARBA" id="ARBA00023136"/>
    </source>
</evidence>
<accession>W3X3C5</accession>
<dbReference type="RefSeq" id="XP_007834810.1">
    <property type="nucleotide sequence ID" value="XM_007836619.1"/>
</dbReference>
<dbReference type="EMBL" id="KI912113">
    <property type="protein sequence ID" value="ETS80509.1"/>
    <property type="molecule type" value="Genomic_DNA"/>
</dbReference>
<dbReference type="GeneID" id="19273051"/>
<dbReference type="KEGG" id="pfy:PFICI_08038"/>
<dbReference type="AlphaFoldDB" id="W3X3C5"/>
<comment type="similarity">
    <text evidence="2">Belongs to the PC-esterase family. CASD1 subfamily.</text>
</comment>
<feature type="transmembrane region" description="Helical" evidence="8">
    <location>
        <begin position="803"/>
        <end position="822"/>
    </location>
</feature>
<keyword evidence="7" id="KW-0325">Glycoprotein</keyword>
<dbReference type="GO" id="GO:0005975">
    <property type="term" value="P:carbohydrate metabolic process"/>
    <property type="evidence" value="ECO:0007669"/>
    <property type="project" value="UniProtKB-ARBA"/>
</dbReference>
<evidence type="ECO:0000259" key="9">
    <source>
        <dbReference type="Pfam" id="PF07779"/>
    </source>
</evidence>
<reference evidence="11" key="1">
    <citation type="journal article" date="2015" name="BMC Genomics">
        <title>Genomic and transcriptomic analysis of the endophytic fungus Pestalotiopsis fici reveals its lifestyle and high potential for synthesis of natural products.</title>
        <authorList>
            <person name="Wang X."/>
            <person name="Zhang X."/>
            <person name="Liu L."/>
            <person name="Xiang M."/>
            <person name="Wang W."/>
            <person name="Sun X."/>
            <person name="Che Y."/>
            <person name="Guo L."/>
            <person name="Liu G."/>
            <person name="Guo L."/>
            <person name="Wang C."/>
            <person name="Yin W.B."/>
            <person name="Stadler M."/>
            <person name="Zhang X."/>
            <person name="Liu X."/>
        </authorList>
    </citation>
    <scope>NUCLEOTIDE SEQUENCE [LARGE SCALE GENOMIC DNA]</scope>
    <source>
        <strain evidence="11">W106-1 / CGMCC3.15140</strain>
    </source>
</reference>
<keyword evidence="6 8" id="KW-0472">Membrane</keyword>
<keyword evidence="4 8" id="KW-0812">Transmembrane</keyword>
<feature type="transmembrane region" description="Helical" evidence="8">
    <location>
        <begin position="362"/>
        <end position="384"/>
    </location>
</feature>
<keyword evidence="5 8" id="KW-1133">Transmembrane helix</keyword>
<feature type="transmembrane region" description="Helical" evidence="8">
    <location>
        <begin position="496"/>
        <end position="519"/>
    </location>
</feature>
<feature type="transmembrane region" description="Helical" evidence="8">
    <location>
        <begin position="23"/>
        <end position="44"/>
    </location>
</feature>
<proteinExistence type="inferred from homology"/>
<feature type="transmembrane region" description="Helical" evidence="8">
    <location>
        <begin position="586"/>
        <end position="603"/>
    </location>
</feature>
<feature type="transmembrane region" description="Helical" evidence="8">
    <location>
        <begin position="697"/>
        <end position="717"/>
    </location>
</feature>
<keyword evidence="3" id="KW-0808">Transferase</keyword>
<evidence type="ECO:0000256" key="1">
    <source>
        <dbReference type="ARBA" id="ARBA00004141"/>
    </source>
</evidence>
<protein>
    <recommendedName>
        <fullName evidence="9">Cas1p 10 TM acyl transferase domain-containing protein</fullName>
    </recommendedName>
</protein>
<keyword evidence="11" id="KW-1185">Reference proteome</keyword>
<dbReference type="OMA" id="WSAREWA"/>
<evidence type="ECO:0000256" key="5">
    <source>
        <dbReference type="ARBA" id="ARBA00022989"/>
    </source>
</evidence>
<dbReference type="InParanoid" id="W3X3C5"/>
<dbReference type="PANTHER" id="PTHR13533">
    <property type="entry name" value="N-ACETYLNEURAMINATE 9-O-ACETYLTRANSFERASE"/>
    <property type="match status" value="1"/>
</dbReference>
<dbReference type="InterPro" id="IPR012419">
    <property type="entry name" value="Cas1_AcylTrans_dom"/>
</dbReference>
<evidence type="ECO:0000256" key="3">
    <source>
        <dbReference type="ARBA" id="ARBA00022679"/>
    </source>
</evidence>
<sequence>MPPEKIRRASEPRDTSRGLPPTIYRLAVLLIPITIAIWCNLAYLSRNDPFHCRTLLSDGAWASHTGPRDPEQDFAKWEPHNCRMIEYSRGQFHDCLGGRRVVFAGDSTMRQVYWAAATRLDHMKAHVALLDVVVDDSKHDNLYFEAEGVKLEFVWDPWLNSSYLHDELLKFRAQETFADYGVVKSKDEESAALVVLGAPGLWAARHGGDDYFAIFKRGIEAMRIHFGSTLQDSLVSPTKDFRRNNDLAPNQILLAPVQEPWYDSLSADRAQTIKPEKVDRMNAYLAKWSSEEQSHILWAYNQMTKGDESAYEVNGIHVLDRIAERKIDIALNARCNSATGHRIPQQASCCVRYPKLNMLQKSMIAAAFILAIVLGVRHGVSSLFSLRSDNIPGLVFCILAILVYCHVTDRRHEFLRLDRHYDSFKFLMSCCIFWATSLLSWRSDSQPADQVSKSRRESTVQNDKGFLSREQSNEWKGWMQCLILIYHFNYASQTLWVYKLIRVLVSAYIFLSGYGHTMYLLKTEDFSFRRVAATLFRLNFLSAVLPYMMSTSYNFYYFAPIITFWYLVVYVTLRVFKRYNQDPLKLLVKLVLAAIIATPVIFIPQPLQLLSTICRVVFHSQWDSKEVSFRLRIDRYIVFFGMMTASIVHRMSVLRANSVIPEWSQLVDPRVGDSSAIDPLLAILEFPDALSKPIKPLACGCAALFILCFTTVTQTAIGSKEMYNAVHALTSWVPIISFLILRNSHRRLRNAHLALPAAFGGISLELYILQYHIWLGGDATAKLSMGLGDRFGSRSWLAVPNKYLEPLLIGGMFICISVYARYATEALTKRLFYSTTPHEDVNGDSGLASKERAAGGGQYAEAGWLSKSGQLVRMDVRATVLGIVALVWLGNMIS</sequence>
<feature type="domain" description="Cas1p 10 TM acyl transferase" evidence="9">
    <location>
        <begin position="397"/>
        <end position="831"/>
    </location>
</feature>
<dbReference type="eggNOG" id="KOG1699">
    <property type="taxonomic scope" value="Eukaryota"/>
</dbReference>
<dbReference type="GO" id="GO:0005794">
    <property type="term" value="C:Golgi apparatus"/>
    <property type="evidence" value="ECO:0007669"/>
    <property type="project" value="UniProtKB-ARBA"/>
</dbReference>
<organism evidence="10 11">
    <name type="scientific">Pestalotiopsis fici (strain W106-1 / CGMCC3.15140)</name>
    <dbReference type="NCBI Taxonomy" id="1229662"/>
    <lineage>
        <taxon>Eukaryota</taxon>
        <taxon>Fungi</taxon>
        <taxon>Dikarya</taxon>
        <taxon>Ascomycota</taxon>
        <taxon>Pezizomycotina</taxon>
        <taxon>Sordariomycetes</taxon>
        <taxon>Xylariomycetidae</taxon>
        <taxon>Amphisphaeriales</taxon>
        <taxon>Sporocadaceae</taxon>
        <taxon>Pestalotiopsis</taxon>
    </lineage>
</organism>
<dbReference type="Pfam" id="PF07779">
    <property type="entry name" value="Cas1_AcylT"/>
    <property type="match status" value="1"/>
</dbReference>
<feature type="transmembrane region" description="Helical" evidence="8">
    <location>
        <begin position="636"/>
        <end position="653"/>
    </location>
</feature>
<feature type="transmembrane region" description="Helical" evidence="8">
    <location>
        <begin position="390"/>
        <end position="407"/>
    </location>
</feature>
<evidence type="ECO:0000256" key="7">
    <source>
        <dbReference type="ARBA" id="ARBA00023180"/>
    </source>
</evidence>
<evidence type="ECO:0000313" key="10">
    <source>
        <dbReference type="EMBL" id="ETS80509.1"/>
    </source>
</evidence>
<evidence type="ECO:0000256" key="8">
    <source>
        <dbReference type="SAM" id="Phobius"/>
    </source>
</evidence>